<evidence type="ECO:0000313" key="3">
    <source>
        <dbReference type="Proteomes" id="UP000287651"/>
    </source>
</evidence>
<sequence>MIRKRLPSDISFLPHCGIDDVINRGSFPFRSRRRNGNRSPGKGTAGKGERKTCDERCRSVGASALRRPRGGRRIGARPKKPAPEPPKPLRRGNSPPSQIPLLPFLPPYLFL</sequence>
<gene>
    <name evidence="2" type="ORF">B296_00037576</name>
</gene>
<protein>
    <submittedName>
        <fullName evidence="2">Uncharacterized protein</fullName>
    </submittedName>
</protein>
<feature type="region of interest" description="Disordered" evidence="1">
    <location>
        <begin position="24"/>
        <end position="102"/>
    </location>
</feature>
<evidence type="ECO:0000256" key="1">
    <source>
        <dbReference type="SAM" id="MobiDB-lite"/>
    </source>
</evidence>
<organism evidence="2 3">
    <name type="scientific">Ensete ventricosum</name>
    <name type="common">Abyssinian banana</name>
    <name type="synonym">Musa ensete</name>
    <dbReference type="NCBI Taxonomy" id="4639"/>
    <lineage>
        <taxon>Eukaryota</taxon>
        <taxon>Viridiplantae</taxon>
        <taxon>Streptophyta</taxon>
        <taxon>Embryophyta</taxon>
        <taxon>Tracheophyta</taxon>
        <taxon>Spermatophyta</taxon>
        <taxon>Magnoliopsida</taxon>
        <taxon>Liliopsida</taxon>
        <taxon>Zingiberales</taxon>
        <taxon>Musaceae</taxon>
        <taxon>Ensete</taxon>
    </lineage>
</organism>
<dbReference type="AlphaFoldDB" id="A0A426ZS19"/>
<evidence type="ECO:0000313" key="2">
    <source>
        <dbReference type="EMBL" id="RRT66817.1"/>
    </source>
</evidence>
<name>A0A426ZS19_ENSVE</name>
<feature type="compositionally biased region" description="Basic and acidic residues" evidence="1">
    <location>
        <begin position="47"/>
        <end position="58"/>
    </location>
</feature>
<dbReference type="Proteomes" id="UP000287651">
    <property type="component" value="Unassembled WGS sequence"/>
</dbReference>
<accession>A0A426ZS19</accession>
<dbReference type="EMBL" id="AMZH03005281">
    <property type="protein sequence ID" value="RRT66817.1"/>
    <property type="molecule type" value="Genomic_DNA"/>
</dbReference>
<comment type="caution">
    <text evidence="2">The sequence shown here is derived from an EMBL/GenBank/DDBJ whole genome shotgun (WGS) entry which is preliminary data.</text>
</comment>
<proteinExistence type="predicted"/>
<reference evidence="2 3" key="1">
    <citation type="journal article" date="2014" name="Agronomy (Basel)">
        <title>A Draft Genome Sequence for Ensete ventricosum, the Drought-Tolerant Tree Against Hunger.</title>
        <authorList>
            <person name="Harrison J."/>
            <person name="Moore K.A."/>
            <person name="Paszkiewicz K."/>
            <person name="Jones T."/>
            <person name="Grant M."/>
            <person name="Ambacheew D."/>
            <person name="Muzemil S."/>
            <person name="Studholme D.J."/>
        </authorList>
    </citation>
    <scope>NUCLEOTIDE SEQUENCE [LARGE SCALE GENOMIC DNA]</scope>
</reference>
<feature type="compositionally biased region" description="Basic residues" evidence="1">
    <location>
        <begin position="66"/>
        <end position="80"/>
    </location>
</feature>